<evidence type="ECO:0000313" key="9">
    <source>
        <dbReference type="EMBL" id="AGZ43110.1"/>
    </source>
</evidence>
<dbReference type="InterPro" id="IPR003838">
    <property type="entry name" value="ABC3_permease_C"/>
</dbReference>
<dbReference type="KEGG" id="afs:AFR_24210"/>
<feature type="transmembrane region" description="Helical" evidence="7">
    <location>
        <begin position="221"/>
        <end position="247"/>
    </location>
</feature>
<keyword evidence="10" id="KW-1185">Reference proteome</keyword>
<keyword evidence="5 7" id="KW-0472">Membrane</keyword>
<reference evidence="9 10" key="1">
    <citation type="journal article" date="2014" name="J. Biotechnol.">
        <title>Complete genome sequence of the actinobacterium Actinoplanes friuliensis HAG 010964, producer of the lipopeptide antibiotic friulimycin.</title>
        <authorList>
            <person name="Ruckert C."/>
            <person name="Szczepanowski R."/>
            <person name="Albersmeier A."/>
            <person name="Goesmann A."/>
            <person name="Fischer N."/>
            <person name="Steinkamper A."/>
            <person name="Puhler A."/>
            <person name="Biener R."/>
            <person name="Schwartz D."/>
            <person name="Kalinowski J."/>
        </authorList>
    </citation>
    <scope>NUCLEOTIDE SEQUENCE [LARGE SCALE GENOMIC DNA]</scope>
    <source>
        <strain evidence="9 10">DSM 7358</strain>
    </source>
</reference>
<dbReference type="Pfam" id="PF02687">
    <property type="entry name" value="FtsX"/>
    <property type="match status" value="2"/>
</dbReference>
<organism evidence="9 10">
    <name type="scientific">Actinoplanes friuliensis DSM 7358</name>
    <dbReference type="NCBI Taxonomy" id="1246995"/>
    <lineage>
        <taxon>Bacteria</taxon>
        <taxon>Bacillati</taxon>
        <taxon>Actinomycetota</taxon>
        <taxon>Actinomycetes</taxon>
        <taxon>Micromonosporales</taxon>
        <taxon>Micromonosporaceae</taxon>
        <taxon>Actinoplanes</taxon>
    </lineage>
</organism>
<name>U5W560_9ACTN</name>
<evidence type="ECO:0000256" key="1">
    <source>
        <dbReference type="ARBA" id="ARBA00004651"/>
    </source>
</evidence>
<proteinExistence type="inferred from homology"/>
<feature type="transmembrane region" description="Helical" evidence="7">
    <location>
        <begin position="274"/>
        <end position="301"/>
    </location>
</feature>
<evidence type="ECO:0000256" key="4">
    <source>
        <dbReference type="ARBA" id="ARBA00022989"/>
    </source>
</evidence>
<keyword evidence="2" id="KW-1003">Cell membrane</keyword>
<feature type="transmembrane region" description="Helical" evidence="7">
    <location>
        <begin position="692"/>
        <end position="722"/>
    </location>
</feature>
<dbReference type="InterPro" id="IPR050250">
    <property type="entry name" value="Macrolide_Exporter_MacB"/>
</dbReference>
<comment type="similarity">
    <text evidence="6">Belongs to the ABC-4 integral membrane protein family.</text>
</comment>
<dbReference type="Proteomes" id="UP000017746">
    <property type="component" value="Chromosome"/>
</dbReference>
<feature type="transmembrane region" description="Helical" evidence="7">
    <location>
        <begin position="742"/>
        <end position="764"/>
    </location>
</feature>
<accession>U5W560</accession>
<keyword evidence="3 7" id="KW-0812">Transmembrane</keyword>
<evidence type="ECO:0000256" key="5">
    <source>
        <dbReference type="ARBA" id="ARBA00023136"/>
    </source>
</evidence>
<feature type="transmembrane region" description="Helical" evidence="7">
    <location>
        <begin position="443"/>
        <end position="463"/>
    </location>
</feature>
<dbReference type="GO" id="GO:0005886">
    <property type="term" value="C:plasma membrane"/>
    <property type="evidence" value="ECO:0007669"/>
    <property type="project" value="UniProtKB-SubCell"/>
</dbReference>
<dbReference type="PATRIC" id="fig|1246995.3.peg.4904"/>
<feature type="transmembrane region" description="Helical" evidence="7">
    <location>
        <begin position="321"/>
        <end position="342"/>
    </location>
</feature>
<feature type="domain" description="ABC3 transporter permease C-terminal" evidence="8">
    <location>
        <begin position="651"/>
        <end position="767"/>
    </location>
</feature>
<dbReference type="RefSeq" id="WP_023363700.1">
    <property type="nucleotide sequence ID" value="NC_022657.1"/>
</dbReference>
<feature type="domain" description="ABC3 transporter permease C-terminal" evidence="8">
    <location>
        <begin position="226"/>
        <end position="343"/>
    </location>
</feature>
<gene>
    <name evidence="9" type="ORF">AFR_24210</name>
</gene>
<evidence type="ECO:0000256" key="2">
    <source>
        <dbReference type="ARBA" id="ARBA00022475"/>
    </source>
</evidence>
<dbReference type="AlphaFoldDB" id="U5W560"/>
<dbReference type="PANTHER" id="PTHR30572:SF4">
    <property type="entry name" value="ABC TRANSPORTER PERMEASE YTRF"/>
    <property type="match status" value="1"/>
</dbReference>
<dbReference type="HOGENOM" id="CLU_012341_2_1_11"/>
<dbReference type="STRING" id="1246995.AFR_24210"/>
<dbReference type="eggNOG" id="COG0577">
    <property type="taxonomic scope" value="Bacteria"/>
</dbReference>
<evidence type="ECO:0000256" key="3">
    <source>
        <dbReference type="ARBA" id="ARBA00022692"/>
    </source>
</evidence>
<keyword evidence="4 7" id="KW-1133">Transmembrane helix</keyword>
<evidence type="ECO:0000256" key="7">
    <source>
        <dbReference type="SAM" id="Phobius"/>
    </source>
</evidence>
<feature type="transmembrane region" description="Helical" evidence="7">
    <location>
        <begin position="363"/>
        <end position="384"/>
    </location>
</feature>
<dbReference type="EMBL" id="CP006272">
    <property type="protein sequence ID" value="AGZ43110.1"/>
    <property type="molecule type" value="Genomic_DNA"/>
</dbReference>
<feature type="transmembrane region" description="Helical" evidence="7">
    <location>
        <begin position="396"/>
        <end position="415"/>
    </location>
</feature>
<comment type="subcellular location">
    <subcellularLocation>
        <location evidence="1">Cell membrane</location>
        <topology evidence="1">Multi-pass membrane protein</topology>
    </subcellularLocation>
</comment>
<evidence type="ECO:0000259" key="8">
    <source>
        <dbReference type="Pfam" id="PF02687"/>
    </source>
</evidence>
<dbReference type="GO" id="GO:0022857">
    <property type="term" value="F:transmembrane transporter activity"/>
    <property type="evidence" value="ECO:0007669"/>
    <property type="project" value="TreeGrafter"/>
</dbReference>
<evidence type="ECO:0000313" key="10">
    <source>
        <dbReference type="Proteomes" id="UP000017746"/>
    </source>
</evidence>
<feature type="transmembrane region" description="Helical" evidence="7">
    <location>
        <begin position="647"/>
        <end position="671"/>
    </location>
</feature>
<evidence type="ECO:0000256" key="6">
    <source>
        <dbReference type="ARBA" id="ARBA00038076"/>
    </source>
</evidence>
<dbReference type="PANTHER" id="PTHR30572">
    <property type="entry name" value="MEMBRANE COMPONENT OF TRANSPORTER-RELATED"/>
    <property type="match status" value="1"/>
</dbReference>
<protein>
    <submittedName>
        <fullName evidence="9">ABC transporter permease</fullName>
    </submittedName>
</protein>
<sequence length="773" mass="80037">MTLAALRTRAVTLLGTFVALALGVGLLVTTGLALASTLDAPPQHPERFAGAPVVVRAFDEVRIGDRTEPLAHPHGVPPELAARFPAAIIDRSFPVRADNRDLVGHPWPVATYGGYRLVAGRVPARADEVVLSGSAPGSTITVTTAAGTDVRTVVGVVGPVPYEQAVFFHPAEAARLSPRIDNLVLQSTPDVTGVRVLTGDNRRLADPDPDRDSEALVAVNALLGTAGGVTAFVSVFVVASTFAFSVAQRRRELGLLRTAGATPGQVRRMLLGEAAVVGVVASAAGCLLGSRAAPVLARFLVEERLAPDWFTVGGHTWPYQVAFWTGLLVALTGAAAATVRAGRVRPVEALREAAVDSRALTPGRLVAGAALLATALGLVAWRIATDPGEALHRKTYITQPMLLITAVALLTPLLVRPLLRVVRLPGVIGLLVRENAAAGVRRTAAIAAPVLITVALAGSLLGATATITEAKATELRDRTTADLVISAEGGLDARTVAKVRAVPGTTVLTSAPTEVFLPDGSSSEARAVDPASLAALRILPVEAGRLADLDDGSIVVNEEWERHTVGERVDLWIGDGTRTTLRIAAVLATGTGSTGAYVTPHNAPGAVPDLLEVRGQPDAVRAAVPEVLTRDQWLAGEQPRTGRQTRAGLLVVLGIALVYTAIALANTLVMATSDRAREVGALRFAGATQRQVLLLIAAEALTVTAVGALLGLAVTAVDLLGIRAALALLSVRSPIVVPWEALGAVTTACAIAAVTAALIPAVVARHRQGMLGR</sequence>